<dbReference type="GO" id="GO:0005737">
    <property type="term" value="C:cytoplasm"/>
    <property type="evidence" value="ECO:0007669"/>
    <property type="project" value="TreeGrafter"/>
</dbReference>
<organism evidence="2 3">
    <name type="scientific">Notoacmeibacter ruber</name>
    <dbReference type="NCBI Taxonomy" id="2670375"/>
    <lineage>
        <taxon>Bacteria</taxon>
        <taxon>Pseudomonadati</taxon>
        <taxon>Pseudomonadota</taxon>
        <taxon>Alphaproteobacteria</taxon>
        <taxon>Hyphomicrobiales</taxon>
        <taxon>Notoacmeibacteraceae</taxon>
        <taxon>Notoacmeibacter</taxon>
    </lineage>
</organism>
<dbReference type="EMBL" id="RCWN01000002">
    <property type="protein sequence ID" value="RLQ85307.1"/>
    <property type="molecule type" value="Genomic_DNA"/>
</dbReference>
<accession>A0A3L7J407</accession>
<dbReference type="CDD" id="cd05262">
    <property type="entry name" value="SDR_a7"/>
    <property type="match status" value="1"/>
</dbReference>
<keyword evidence="3" id="KW-1185">Reference proteome</keyword>
<dbReference type="AlphaFoldDB" id="A0A3L7J407"/>
<dbReference type="Pfam" id="PF01370">
    <property type="entry name" value="Epimerase"/>
    <property type="match status" value="1"/>
</dbReference>
<dbReference type="GO" id="GO:0004029">
    <property type="term" value="F:aldehyde dehydrogenase (NAD+) activity"/>
    <property type="evidence" value="ECO:0007669"/>
    <property type="project" value="TreeGrafter"/>
</dbReference>
<dbReference type="RefSeq" id="WP_121646724.1">
    <property type="nucleotide sequence ID" value="NZ_RCWN01000002.1"/>
</dbReference>
<proteinExistence type="predicted"/>
<dbReference type="InterPro" id="IPR051783">
    <property type="entry name" value="NAD(P)-dependent_oxidoreduct"/>
</dbReference>
<dbReference type="InterPro" id="IPR001509">
    <property type="entry name" value="Epimerase_deHydtase"/>
</dbReference>
<dbReference type="InterPro" id="IPR036291">
    <property type="entry name" value="NAD(P)-bd_dom_sf"/>
</dbReference>
<evidence type="ECO:0000313" key="3">
    <source>
        <dbReference type="Proteomes" id="UP000281094"/>
    </source>
</evidence>
<feature type="domain" description="NAD-dependent epimerase/dehydratase" evidence="1">
    <location>
        <begin position="3"/>
        <end position="76"/>
    </location>
</feature>
<dbReference type="PANTHER" id="PTHR48079">
    <property type="entry name" value="PROTEIN YEEZ"/>
    <property type="match status" value="1"/>
</dbReference>
<evidence type="ECO:0000259" key="1">
    <source>
        <dbReference type="Pfam" id="PF01370"/>
    </source>
</evidence>
<dbReference type="SUPFAM" id="SSF51735">
    <property type="entry name" value="NAD(P)-binding Rossmann-fold domains"/>
    <property type="match status" value="1"/>
</dbReference>
<dbReference type="Gene3D" id="3.40.50.720">
    <property type="entry name" value="NAD(P)-binding Rossmann-like Domain"/>
    <property type="match status" value="1"/>
</dbReference>
<dbReference type="Proteomes" id="UP000281094">
    <property type="component" value="Unassembled WGS sequence"/>
</dbReference>
<gene>
    <name evidence="2" type="ORF">D8780_15240</name>
</gene>
<evidence type="ECO:0000313" key="2">
    <source>
        <dbReference type="EMBL" id="RLQ85307.1"/>
    </source>
</evidence>
<name>A0A3L7J407_9HYPH</name>
<dbReference type="PANTHER" id="PTHR48079:SF6">
    <property type="entry name" value="NAD(P)-BINDING DOMAIN-CONTAINING PROTEIN-RELATED"/>
    <property type="match status" value="1"/>
</dbReference>
<reference evidence="2 3" key="1">
    <citation type="submission" date="2018-10" db="EMBL/GenBank/DDBJ databases">
        <title>Notoacmeibacter sp. M2BS9Y-3-1, whole genome shotgun sequence.</title>
        <authorList>
            <person name="Tuo L."/>
        </authorList>
    </citation>
    <scope>NUCLEOTIDE SEQUENCE [LARGE SCALE GENOMIC DNA]</scope>
    <source>
        <strain evidence="2 3">M2BS9Y-3-1</strain>
    </source>
</reference>
<protein>
    <submittedName>
        <fullName evidence="2">SDR family oxidoreductase</fullName>
    </submittedName>
</protein>
<sequence>MRVFLTGATGFVGSAIVPELIGAGHEVLGLARSDAAAETLASAGAEAHRGDLTDADSLREGARLCDAVIHAAFEHDFANMAAACETDQRAIDAIGDELAGSGKRFVVTSGLPPLFGQVATEDDVPPADGGGMPRRSEQTAMALIERGVAAMVIRMSQVHDRAKQGFATYLLDHAREKSVSAYVEDGASRWPAVHRLDAARLYRSVLDEGIAGQRYHAVCEEGVPVRAIAEAIGDRLSVPVTALSADEAESHFGWLARIATMDVPASSTFTQDSLGWSPSDTNGFLGDIEASL</sequence>
<comment type="caution">
    <text evidence="2">The sequence shown here is derived from an EMBL/GenBank/DDBJ whole genome shotgun (WGS) entry which is preliminary data.</text>
</comment>